<evidence type="ECO:0000256" key="2">
    <source>
        <dbReference type="SAM" id="MobiDB-lite"/>
    </source>
</evidence>
<evidence type="ECO:0000259" key="3">
    <source>
        <dbReference type="SMART" id="SM00507"/>
    </source>
</evidence>
<feature type="region of interest" description="Disordered" evidence="2">
    <location>
        <begin position="1"/>
        <end position="21"/>
    </location>
</feature>
<keyword evidence="4" id="KW-0255">Endonuclease</keyword>
<evidence type="ECO:0000313" key="4">
    <source>
        <dbReference type="EMBL" id="SDG87543.1"/>
    </source>
</evidence>
<organism evidence="4 5">
    <name type="scientific">Klenkia brasiliensis</name>
    <dbReference type="NCBI Taxonomy" id="333142"/>
    <lineage>
        <taxon>Bacteria</taxon>
        <taxon>Bacillati</taxon>
        <taxon>Actinomycetota</taxon>
        <taxon>Actinomycetes</taxon>
        <taxon>Geodermatophilales</taxon>
        <taxon>Geodermatophilaceae</taxon>
        <taxon>Klenkia</taxon>
    </lineage>
</organism>
<dbReference type="EMBL" id="FNCF01000006">
    <property type="protein sequence ID" value="SDG87543.1"/>
    <property type="molecule type" value="Genomic_DNA"/>
</dbReference>
<dbReference type="SMART" id="SM00507">
    <property type="entry name" value="HNHc"/>
    <property type="match status" value="1"/>
</dbReference>
<dbReference type="GO" id="GO:0004519">
    <property type="term" value="F:endonuclease activity"/>
    <property type="evidence" value="ECO:0007669"/>
    <property type="project" value="UniProtKB-KW"/>
</dbReference>
<dbReference type="RefSeq" id="WP_091066947.1">
    <property type="nucleotide sequence ID" value="NZ_FNCF01000006.1"/>
</dbReference>
<evidence type="ECO:0000256" key="1">
    <source>
        <dbReference type="ARBA" id="ARBA00023450"/>
    </source>
</evidence>
<dbReference type="AlphaFoldDB" id="A0A1G7XU44"/>
<feature type="region of interest" description="Disordered" evidence="2">
    <location>
        <begin position="151"/>
        <end position="181"/>
    </location>
</feature>
<dbReference type="GO" id="GO:0003676">
    <property type="term" value="F:nucleic acid binding"/>
    <property type="evidence" value="ECO:0007669"/>
    <property type="project" value="InterPro"/>
</dbReference>
<keyword evidence="4" id="KW-0378">Hydrolase</keyword>
<proteinExistence type="inferred from homology"/>
<reference evidence="5" key="1">
    <citation type="submission" date="2016-10" db="EMBL/GenBank/DDBJ databases">
        <authorList>
            <person name="Varghese N."/>
            <person name="Submissions S."/>
        </authorList>
    </citation>
    <scope>NUCLEOTIDE SEQUENCE [LARGE SCALE GENOMIC DNA]</scope>
    <source>
        <strain evidence="5">DSM 44526</strain>
    </source>
</reference>
<feature type="domain" description="HNH nuclease" evidence="3">
    <location>
        <begin position="375"/>
        <end position="428"/>
    </location>
</feature>
<dbReference type="InterPro" id="IPR003870">
    <property type="entry name" value="DUF222"/>
</dbReference>
<keyword evidence="4" id="KW-0540">Nuclease</keyword>
<gene>
    <name evidence="4" type="ORF">SAMN05660324_3798</name>
</gene>
<feature type="compositionally biased region" description="Basic and acidic residues" evidence="2">
    <location>
        <begin position="151"/>
        <end position="173"/>
    </location>
</feature>
<dbReference type="Proteomes" id="UP000198863">
    <property type="component" value="Unassembled WGS sequence"/>
</dbReference>
<dbReference type="GO" id="GO:0008270">
    <property type="term" value="F:zinc ion binding"/>
    <property type="evidence" value="ECO:0007669"/>
    <property type="project" value="InterPro"/>
</dbReference>
<sequence length="528" mass="56973">MHAVVEDVTEDADREDEQRRAEQQAVEALATRLRSGAVAIAAATAAWLALVEEFDRRRGWALPGVTSCAHWLAWQCGLSPGAAREHVRVARALRTLPAVTAAFGAGQLSYAKVRAVVRVATEETEQTLLRLAEHTTASQLERVVAGWRRSDDRTTAHTRVRAEEADQEARAEAEEAGATPDEALVAGRRAAAQVWADRWPEGADATARHRGPEHRFDWRDEGDGTVSLHLRLPAEHAAEVVAAVENWAEVLGRRERVARTAADDETGGSAADASARREHRVTVGRATAFVDLVRAGAGHVDTRPGDPARREVLVRVDATVLADDLAAGQASIDGVAALSPAQARRLACDAAVTAVLVDGARVLACGRTRRRASTAQRRALLVRDGGCARPGCSEDRPERLHAHHLRHWLHGGRTDVDNLVLLCDRDHGAVHDLDLTLHRRSGRLLAHAVDGTPVWQDEHADRGAESFVDTPSDLPLGWAANGERLDVRYAVGVLLDNREVLRRHRVAHDAAAEAAEAAEAAGNLPLAG</sequence>
<comment type="similarity">
    <text evidence="1">Belongs to the Rv1128c/1148c/1588c/1702c/1945/3466 family.</text>
</comment>
<keyword evidence="5" id="KW-1185">Reference proteome</keyword>
<evidence type="ECO:0000313" key="5">
    <source>
        <dbReference type="Proteomes" id="UP000198863"/>
    </source>
</evidence>
<feature type="region of interest" description="Disordered" evidence="2">
    <location>
        <begin position="259"/>
        <end position="278"/>
    </location>
</feature>
<name>A0A1G7XU44_9ACTN</name>
<dbReference type="InterPro" id="IPR002711">
    <property type="entry name" value="HNH"/>
</dbReference>
<dbReference type="Pfam" id="PF01844">
    <property type="entry name" value="HNH"/>
    <property type="match status" value="1"/>
</dbReference>
<accession>A0A1G7XU44</accession>
<protein>
    <submittedName>
        <fullName evidence="4">HNH endonuclease</fullName>
    </submittedName>
</protein>
<dbReference type="InterPro" id="IPR003615">
    <property type="entry name" value="HNH_nuc"/>
</dbReference>
<dbReference type="Gene3D" id="1.10.30.50">
    <property type="match status" value="1"/>
</dbReference>
<dbReference type="Pfam" id="PF02720">
    <property type="entry name" value="DUF222"/>
    <property type="match status" value="1"/>
</dbReference>
<dbReference type="CDD" id="cd00085">
    <property type="entry name" value="HNHc"/>
    <property type="match status" value="1"/>
</dbReference>